<evidence type="ECO:0000313" key="2">
    <source>
        <dbReference type="EMBL" id="OYR55805.1"/>
    </source>
</evidence>
<accession>A0A256IGY6</accession>
<dbReference type="OrthoDB" id="3164at2157"/>
<name>A0A256IGY6_9EURY</name>
<evidence type="ECO:0000259" key="1">
    <source>
        <dbReference type="Pfam" id="PF00884"/>
    </source>
</evidence>
<dbReference type="AlphaFoldDB" id="A0A256IGY6"/>
<proteinExistence type="predicted"/>
<dbReference type="EMBL" id="NHPJ01000097">
    <property type="protein sequence ID" value="OYR55805.1"/>
    <property type="molecule type" value="Genomic_DNA"/>
</dbReference>
<dbReference type="Proteomes" id="UP000216308">
    <property type="component" value="Unassembled WGS sequence"/>
</dbReference>
<organism evidence="2 3">
    <name type="scientific">Halorubrum halodurans</name>
    <dbReference type="NCBI Taxonomy" id="1383851"/>
    <lineage>
        <taxon>Archaea</taxon>
        <taxon>Methanobacteriati</taxon>
        <taxon>Methanobacteriota</taxon>
        <taxon>Stenosarchaea group</taxon>
        <taxon>Halobacteria</taxon>
        <taxon>Halobacteriales</taxon>
        <taxon>Haloferacaceae</taxon>
        <taxon>Halorubrum</taxon>
    </lineage>
</organism>
<protein>
    <recommendedName>
        <fullName evidence="1">Sulfatase N-terminal domain-containing protein</fullName>
    </recommendedName>
</protein>
<dbReference type="PANTHER" id="PTHR43751">
    <property type="entry name" value="SULFATASE"/>
    <property type="match status" value="1"/>
</dbReference>
<dbReference type="InterPro" id="IPR052701">
    <property type="entry name" value="GAG_Ulvan_Degrading_Sulfatases"/>
</dbReference>
<dbReference type="InterPro" id="IPR000917">
    <property type="entry name" value="Sulfatase_N"/>
</dbReference>
<dbReference type="RefSeq" id="WP_094532904.1">
    <property type="nucleotide sequence ID" value="NZ_NHPJ01000097.1"/>
</dbReference>
<evidence type="ECO:0000313" key="3">
    <source>
        <dbReference type="Proteomes" id="UP000216308"/>
    </source>
</evidence>
<sequence>MSSHQDVIWISLESVGAKHTSLHGDLQTTPRLEQLAEEHDGVVFERCFSASMWTPPSTASILTGTRMSTHNIGLNGHGNRSVPSTLATVPELLQQEGYRTMCTSPNPYISSATGLDRGFDDFYQFSKSKLWKTVHPIDLFGYLRRLHSIGPGLNLDYRKHNLSWFLVNRLRRWLNETDGPRFVYSHVGNPHHPYCPPLAFREQFADEVATTVSEAIDDSFSVFGEASRIKKAIATGDFDAATLQNLEAMYHGEIYYADYLVGKLLEEVLEELSDTIVVVTADHGDCFGEQGVLGHNLVLDDALTHVPAVVFGLDSIKDSSKTTSHIDLMRTVLNEIGVNHEQFEGTDLRFGTPEFAVSQRGRAHFEGYLEHNAEFETSKYHKSPLTAVRTSEYKLLYSDERVELFELPDERSDVSASQGEKTKSLKQIAREFHFEDDADESVKFRFDNDLTQQLEDLGYI</sequence>
<gene>
    <name evidence="2" type="ORF">DJ70_10815</name>
</gene>
<feature type="domain" description="Sulfatase N-terminal" evidence="1">
    <location>
        <begin position="5"/>
        <end position="334"/>
    </location>
</feature>
<keyword evidence="3" id="KW-1185">Reference proteome</keyword>
<dbReference type="Gene3D" id="3.40.720.10">
    <property type="entry name" value="Alkaline Phosphatase, subunit A"/>
    <property type="match status" value="1"/>
</dbReference>
<comment type="caution">
    <text evidence="2">The sequence shown here is derived from an EMBL/GenBank/DDBJ whole genome shotgun (WGS) entry which is preliminary data.</text>
</comment>
<reference evidence="2 3" key="1">
    <citation type="journal article" date="2014" name="Front. Microbiol.">
        <title>Population and genomic analysis of the genus Halorubrum.</title>
        <authorList>
            <person name="Fullmer M.S."/>
            <person name="Soucy S.M."/>
            <person name="Swithers K.S."/>
            <person name="Makkay A.M."/>
            <person name="Wheeler R."/>
            <person name="Ventosa A."/>
            <person name="Gogarten J.P."/>
            <person name="Papke R.T."/>
        </authorList>
    </citation>
    <scope>NUCLEOTIDE SEQUENCE [LARGE SCALE GENOMIC DNA]</scope>
    <source>
        <strain evidence="2 3">Cb34</strain>
    </source>
</reference>
<dbReference type="InterPro" id="IPR017850">
    <property type="entry name" value="Alkaline_phosphatase_core_sf"/>
</dbReference>
<dbReference type="Pfam" id="PF00884">
    <property type="entry name" value="Sulfatase"/>
    <property type="match status" value="1"/>
</dbReference>
<dbReference type="PANTHER" id="PTHR43751:SF3">
    <property type="entry name" value="SULFATASE N-TERMINAL DOMAIN-CONTAINING PROTEIN"/>
    <property type="match status" value="1"/>
</dbReference>
<dbReference type="SUPFAM" id="SSF53649">
    <property type="entry name" value="Alkaline phosphatase-like"/>
    <property type="match status" value="1"/>
</dbReference>